<evidence type="ECO:0000313" key="1">
    <source>
        <dbReference type="EMBL" id="CRL02785.1"/>
    </source>
</evidence>
<dbReference type="AlphaFoldDB" id="A0A1J1IW70"/>
<dbReference type="Proteomes" id="UP000183832">
    <property type="component" value="Unassembled WGS sequence"/>
</dbReference>
<dbReference type="EMBL" id="CVRI01000058">
    <property type="protein sequence ID" value="CRL02785.1"/>
    <property type="molecule type" value="Genomic_DNA"/>
</dbReference>
<sequence>MKAESLEQQSMLHFSGSFPTYYVLSLDHRCLIQTKKTFQRTIELSVATHKLPPLSYSTDHEIVV</sequence>
<evidence type="ECO:0000313" key="2">
    <source>
        <dbReference type="Proteomes" id="UP000183832"/>
    </source>
</evidence>
<accession>A0A1J1IW70</accession>
<protein>
    <submittedName>
        <fullName evidence="1">CLUMA_CG016109, isoform A</fullName>
    </submittedName>
</protein>
<proteinExistence type="predicted"/>
<keyword evidence="2" id="KW-1185">Reference proteome</keyword>
<gene>
    <name evidence="1" type="ORF">CLUMA_CG016109</name>
</gene>
<reference evidence="1 2" key="1">
    <citation type="submission" date="2015-04" db="EMBL/GenBank/DDBJ databases">
        <authorList>
            <person name="Syromyatnikov M.Y."/>
            <person name="Popov V.N."/>
        </authorList>
    </citation>
    <scope>NUCLEOTIDE SEQUENCE [LARGE SCALE GENOMIC DNA]</scope>
</reference>
<organism evidence="1 2">
    <name type="scientific">Clunio marinus</name>
    <dbReference type="NCBI Taxonomy" id="568069"/>
    <lineage>
        <taxon>Eukaryota</taxon>
        <taxon>Metazoa</taxon>
        <taxon>Ecdysozoa</taxon>
        <taxon>Arthropoda</taxon>
        <taxon>Hexapoda</taxon>
        <taxon>Insecta</taxon>
        <taxon>Pterygota</taxon>
        <taxon>Neoptera</taxon>
        <taxon>Endopterygota</taxon>
        <taxon>Diptera</taxon>
        <taxon>Nematocera</taxon>
        <taxon>Chironomoidea</taxon>
        <taxon>Chironomidae</taxon>
        <taxon>Clunio</taxon>
    </lineage>
</organism>
<name>A0A1J1IW70_9DIPT</name>